<dbReference type="Proteomes" id="UP000324222">
    <property type="component" value="Unassembled WGS sequence"/>
</dbReference>
<reference evidence="1 2" key="1">
    <citation type="submission" date="2019-05" db="EMBL/GenBank/DDBJ databases">
        <title>Another draft genome of Portunus trituberculatus and its Hox gene families provides insights of decapod evolution.</title>
        <authorList>
            <person name="Jeong J.-H."/>
            <person name="Song I."/>
            <person name="Kim S."/>
            <person name="Choi T."/>
            <person name="Kim D."/>
            <person name="Ryu S."/>
            <person name="Kim W."/>
        </authorList>
    </citation>
    <scope>NUCLEOTIDE SEQUENCE [LARGE SCALE GENOMIC DNA]</scope>
    <source>
        <tissue evidence="1">Muscle</tissue>
    </source>
</reference>
<comment type="caution">
    <text evidence="1">The sequence shown here is derived from an EMBL/GenBank/DDBJ whole genome shotgun (WGS) entry which is preliminary data.</text>
</comment>
<dbReference type="EMBL" id="VSRR010001123">
    <property type="protein sequence ID" value="MPC22768.1"/>
    <property type="molecule type" value="Genomic_DNA"/>
</dbReference>
<sequence>MLLSLAPTASFTAALPALSYQFLGATPDHWCSVQPLLEANWTQQQILSFAIPFSNSTGKYESCSMYDLNYAAAAEAGYDDAMADRWSLVGDSNDTIKCQSRDFNLTQYKSTVVTEWDLVCERRVLYSSTQSVVMGGKLLGYIVFGYLIDQ</sequence>
<accession>A0A5B7DMU7</accession>
<keyword evidence="2" id="KW-1185">Reference proteome</keyword>
<proteinExistence type="predicted"/>
<name>A0A5B7DMU7_PORTR</name>
<protein>
    <submittedName>
        <fullName evidence="1">Solute carrier family 22 member 6</fullName>
    </submittedName>
</protein>
<evidence type="ECO:0000313" key="1">
    <source>
        <dbReference type="EMBL" id="MPC22768.1"/>
    </source>
</evidence>
<evidence type="ECO:0000313" key="2">
    <source>
        <dbReference type="Proteomes" id="UP000324222"/>
    </source>
</evidence>
<dbReference type="OrthoDB" id="2544694at2759"/>
<organism evidence="1 2">
    <name type="scientific">Portunus trituberculatus</name>
    <name type="common">Swimming crab</name>
    <name type="synonym">Neptunus trituberculatus</name>
    <dbReference type="NCBI Taxonomy" id="210409"/>
    <lineage>
        <taxon>Eukaryota</taxon>
        <taxon>Metazoa</taxon>
        <taxon>Ecdysozoa</taxon>
        <taxon>Arthropoda</taxon>
        <taxon>Crustacea</taxon>
        <taxon>Multicrustacea</taxon>
        <taxon>Malacostraca</taxon>
        <taxon>Eumalacostraca</taxon>
        <taxon>Eucarida</taxon>
        <taxon>Decapoda</taxon>
        <taxon>Pleocyemata</taxon>
        <taxon>Brachyura</taxon>
        <taxon>Eubrachyura</taxon>
        <taxon>Portunoidea</taxon>
        <taxon>Portunidae</taxon>
        <taxon>Portuninae</taxon>
        <taxon>Portunus</taxon>
    </lineage>
</organism>
<gene>
    <name evidence="1" type="primary">slc22a6_2</name>
    <name evidence="1" type="ORF">E2C01_015792</name>
</gene>
<dbReference type="AlphaFoldDB" id="A0A5B7DMU7"/>